<keyword evidence="2" id="KW-1003">Cell membrane</keyword>
<feature type="transmembrane region" description="Helical" evidence="6">
    <location>
        <begin position="291"/>
        <end position="310"/>
    </location>
</feature>
<dbReference type="Gene3D" id="3.40.50.1000">
    <property type="entry name" value="HAD superfamily/HAD-like"/>
    <property type="match status" value="1"/>
</dbReference>
<evidence type="ECO:0000313" key="8">
    <source>
        <dbReference type="Proteomes" id="UP000569732"/>
    </source>
</evidence>
<proteinExistence type="predicted"/>
<comment type="subcellular location">
    <subcellularLocation>
        <location evidence="1">Membrane</location>
        <topology evidence="1">Multi-pass membrane protein</topology>
    </subcellularLocation>
</comment>
<organism evidence="7 8">
    <name type="scientific">Spartinivicinus marinus</name>
    <dbReference type="NCBI Taxonomy" id="2994442"/>
    <lineage>
        <taxon>Bacteria</taxon>
        <taxon>Pseudomonadati</taxon>
        <taxon>Pseudomonadota</taxon>
        <taxon>Gammaproteobacteria</taxon>
        <taxon>Oceanospirillales</taxon>
        <taxon>Zooshikellaceae</taxon>
        <taxon>Spartinivicinus</taxon>
    </lineage>
</organism>
<reference evidence="7 8" key="1">
    <citation type="submission" date="2020-07" db="EMBL/GenBank/DDBJ databases">
        <title>Endozoicomonas sp. nov., isolated from sediment.</title>
        <authorList>
            <person name="Gu T."/>
        </authorList>
    </citation>
    <scope>NUCLEOTIDE SEQUENCE [LARGE SCALE GENOMIC DNA]</scope>
    <source>
        <strain evidence="7 8">SM1973</strain>
    </source>
</reference>
<sequence length="482" mass="54012">MNKEVKYIFVDLDGTLIRTDLFLESILKLIKQKPLYIFQIFFWLLQGRQLAKAKVANLVEINVESLPYTTELVDYLKVQKKQGKRLILATASNQTFANTVAKYLGIFDQVIASDSTNNLKGTNKLASIQSIVGSDDFIYAGDSLADRPIWQKAYSNIFVDAPIKDIEKARRNGKAEKIITHTQSTGIAFIKAMRIHQWVKNLLVFVPLFTSHSYYEPATAFSALIAFFCFSICASGGYFLNDMLDLEADRSHSTKRFRPLAAGTLPLSIGIASAIILPLLSFILAWLLLPLSFFIILIFYYIAINAYSFIIKQVSTADVMTLAILYTTRIVAGSVAIGVALSSWLLSFSIFIFVSLAYLKRYIELYSLSEATNHSVNKAIGRGYSVSDQETMFTLGIANITASVLVLSLYINSEEVISLYQSPQLLWILCFLILYWGNRVWVGARRGKIADDPIVFAIKDRVSQLVGLGFLIVVLSAKYFQI</sequence>
<dbReference type="InterPro" id="IPR044878">
    <property type="entry name" value="UbiA_sf"/>
</dbReference>
<dbReference type="GO" id="GO:0016765">
    <property type="term" value="F:transferase activity, transferring alkyl or aryl (other than methyl) groups"/>
    <property type="evidence" value="ECO:0007669"/>
    <property type="project" value="InterPro"/>
</dbReference>
<comment type="caution">
    <text evidence="7">The sequence shown here is derived from an EMBL/GenBank/DDBJ whole genome shotgun (WGS) entry which is preliminary data.</text>
</comment>
<evidence type="ECO:0000313" key="7">
    <source>
        <dbReference type="EMBL" id="NYZ66197.1"/>
    </source>
</evidence>
<protein>
    <submittedName>
        <fullName evidence="7">UbiA family prenyltransferase</fullName>
    </submittedName>
</protein>
<accession>A0A853I9H2</accession>
<feature type="transmembrane region" description="Helical" evidence="6">
    <location>
        <begin position="260"/>
        <end position="285"/>
    </location>
</feature>
<evidence type="ECO:0000256" key="1">
    <source>
        <dbReference type="ARBA" id="ARBA00004141"/>
    </source>
</evidence>
<dbReference type="Gene3D" id="1.10.357.140">
    <property type="entry name" value="UbiA prenyltransferase"/>
    <property type="match status" value="1"/>
</dbReference>
<dbReference type="GO" id="GO:0016020">
    <property type="term" value="C:membrane"/>
    <property type="evidence" value="ECO:0007669"/>
    <property type="project" value="UniProtKB-SubCell"/>
</dbReference>
<dbReference type="InterPro" id="IPR000537">
    <property type="entry name" value="UbiA_prenyltransferase"/>
</dbReference>
<dbReference type="Pfam" id="PF12710">
    <property type="entry name" value="HAD"/>
    <property type="match status" value="1"/>
</dbReference>
<dbReference type="Pfam" id="PF01040">
    <property type="entry name" value="UbiA"/>
    <property type="match status" value="1"/>
</dbReference>
<dbReference type="Proteomes" id="UP000569732">
    <property type="component" value="Unassembled WGS sequence"/>
</dbReference>
<evidence type="ECO:0000256" key="3">
    <source>
        <dbReference type="ARBA" id="ARBA00022692"/>
    </source>
</evidence>
<feature type="transmembrane region" description="Helical" evidence="6">
    <location>
        <begin position="392"/>
        <end position="413"/>
    </location>
</feature>
<keyword evidence="4 6" id="KW-1133">Transmembrane helix</keyword>
<evidence type="ECO:0000256" key="6">
    <source>
        <dbReference type="SAM" id="Phobius"/>
    </source>
</evidence>
<feature type="transmembrane region" description="Helical" evidence="6">
    <location>
        <begin position="330"/>
        <end position="359"/>
    </location>
</feature>
<dbReference type="SUPFAM" id="SSF56784">
    <property type="entry name" value="HAD-like"/>
    <property type="match status" value="1"/>
</dbReference>
<dbReference type="AlphaFoldDB" id="A0A853I9H2"/>
<dbReference type="EMBL" id="JACCKB010000011">
    <property type="protein sequence ID" value="NYZ66197.1"/>
    <property type="molecule type" value="Genomic_DNA"/>
</dbReference>
<name>A0A853I9H2_9GAMM</name>
<dbReference type="NCBIfam" id="NF006088">
    <property type="entry name" value="PRK08238.1"/>
    <property type="match status" value="1"/>
</dbReference>
<dbReference type="CDD" id="cd13963">
    <property type="entry name" value="PT_UbiA_2"/>
    <property type="match status" value="1"/>
</dbReference>
<keyword evidence="5 6" id="KW-0472">Membrane</keyword>
<evidence type="ECO:0000256" key="5">
    <source>
        <dbReference type="ARBA" id="ARBA00023136"/>
    </source>
</evidence>
<dbReference type="RefSeq" id="WP_180568225.1">
    <property type="nucleotide sequence ID" value="NZ_JACCKB010000011.1"/>
</dbReference>
<evidence type="ECO:0000256" key="2">
    <source>
        <dbReference type="ARBA" id="ARBA00022475"/>
    </source>
</evidence>
<dbReference type="InterPro" id="IPR023214">
    <property type="entry name" value="HAD_sf"/>
</dbReference>
<keyword evidence="3 6" id="KW-0812">Transmembrane</keyword>
<feature type="transmembrane region" description="Helical" evidence="6">
    <location>
        <begin position="221"/>
        <end position="240"/>
    </location>
</feature>
<evidence type="ECO:0000256" key="4">
    <source>
        <dbReference type="ARBA" id="ARBA00022989"/>
    </source>
</evidence>
<gene>
    <name evidence="7" type="ORF">H0A36_09240</name>
</gene>
<feature type="transmembrane region" description="Helical" evidence="6">
    <location>
        <begin position="425"/>
        <end position="442"/>
    </location>
</feature>
<feature type="transmembrane region" description="Helical" evidence="6">
    <location>
        <begin position="462"/>
        <end position="480"/>
    </location>
</feature>
<dbReference type="InterPro" id="IPR036412">
    <property type="entry name" value="HAD-like_sf"/>
</dbReference>
<keyword evidence="8" id="KW-1185">Reference proteome</keyword>